<dbReference type="CDD" id="cd15489">
    <property type="entry name" value="PHD_SF"/>
    <property type="match status" value="1"/>
</dbReference>
<dbReference type="SUPFAM" id="SSF57903">
    <property type="entry name" value="FYVE/PHD zinc finger"/>
    <property type="match status" value="1"/>
</dbReference>
<organism evidence="2 3">
    <name type="scientific">Exidia glandulosa HHB12029</name>
    <dbReference type="NCBI Taxonomy" id="1314781"/>
    <lineage>
        <taxon>Eukaryota</taxon>
        <taxon>Fungi</taxon>
        <taxon>Dikarya</taxon>
        <taxon>Basidiomycota</taxon>
        <taxon>Agaricomycotina</taxon>
        <taxon>Agaricomycetes</taxon>
        <taxon>Auriculariales</taxon>
        <taxon>Exidiaceae</taxon>
        <taxon>Exidia</taxon>
    </lineage>
</organism>
<feature type="compositionally biased region" description="Basic residues" evidence="1">
    <location>
        <begin position="818"/>
        <end position="829"/>
    </location>
</feature>
<sequence length="829" mass="92472">MEFLKTRHQLQAQGDAAVIAKSLTCQRDQLREFIVSYSMGKAKTDRRPGGTDSIFGWITDLVIAESKSHSQAFGAASFHAGIELSYAICQHGGPNSPPHIAITLPSPWRASLRLNNDQEYCCSLFDGDIQAWVASRMQHSVAVSCPAESTPGSDLPAVRYQPWVEVPIVLSIDYEEPFSAMKWTLPLVLYPLGEDVGRDEELVYDLVGVAVATGSNSCAHFVAYFTLPDGTLFCYDGMEHGGNPTRFDRPLDEHTLRHFTSNSYIAGAVYHLRGGSVAQTAFFHHQAEMLEADHGIILTRLPNLSGHDIALHPQRWDVLACTDRLLSGVPPSVGPAIEAPTGPDSAAPSLALVPSRKRPRATSTSREPPRPKRHRTDTSPAALLCRCQATTFDANMGPTIRCSICDQHSHLSCLPGGYVPLLIEPSKFKCHNCESMTSERRMQQLTRDLLACMKTWEHKPLHERLHPGMAALACYLVDGEPCRYWYPVRLIGLFNQSNKEYWRVAWWPHSSFIPDGHQPENLVPVEFVVDALMGDQQGRRSIRLGKWMVASDPDALDPLSNFRAHRYTPDVDDLLQPHKEVLKALALPHAAKQLLTYTPSLRQVPVLAYEVETRQMPKWINWGNLAPLTAAHICYWVSMHVDANVQIARGRVLYHAANIALASHNSLSLVDAWTFYQVELQGLRPLSDIDTFALYILEQRMFDQSVALGPAALSQWGLDAGEHQQRWNPYADGPTHDEHTAAGWDCDSEEYDTLLTRGANFERSTSPIGPASDAITQEQHKIAKARERALYERAMQSPTQEGSEEDEEGEPTQAAQPRRSRRLKSNILK</sequence>
<gene>
    <name evidence="2" type="ORF">EXIGLDRAFT_263749</name>
</gene>
<dbReference type="InParanoid" id="A0A165DQY6"/>
<dbReference type="STRING" id="1314781.A0A165DQY6"/>
<reference evidence="2 3" key="1">
    <citation type="journal article" date="2016" name="Mol. Biol. Evol.">
        <title>Comparative Genomics of Early-Diverging Mushroom-Forming Fungi Provides Insights into the Origins of Lignocellulose Decay Capabilities.</title>
        <authorList>
            <person name="Nagy L.G."/>
            <person name="Riley R."/>
            <person name="Tritt A."/>
            <person name="Adam C."/>
            <person name="Daum C."/>
            <person name="Floudas D."/>
            <person name="Sun H."/>
            <person name="Yadav J.S."/>
            <person name="Pangilinan J."/>
            <person name="Larsson K.H."/>
            <person name="Matsuura K."/>
            <person name="Barry K."/>
            <person name="Labutti K."/>
            <person name="Kuo R."/>
            <person name="Ohm R.A."/>
            <person name="Bhattacharya S.S."/>
            <person name="Shirouzu T."/>
            <person name="Yoshinaga Y."/>
            <person name="Martin F.M."/>
            <person name="Grigoriev I.V."/>
            <person name="Hibbett D.S."/>
        </authorList>
    </citation>
    <scope>NUCLEOTIDE SEQUENCE [LARGE SCALE GENOMIC DNA]</scope>
    <source>
        <strain evidence="2 3">HHB12029</strain>
    </source>
</reference>
<evidence type="ECO:0000313" key="3">
    <source>
        <dbReference type="Proteomes" id="UP000077266"/>
    </source>
</evidence>
<keyword evidence="3" id="KW-1185">Reference proteome</keyword>
<dbReference type="InterPro" id="IPR011011">
    <property type="entry name" value="Znf_FYVE_PHD"/>
</dbReference>
<evidence type="ECO:0008006" key="4">
    <source>
        <dbReference type="Google" id="ProtNLM"/>
    </source>
</evidence>
<dbReference type="Gene3D" id="3.30.40.10">
    <property type="entry name" value="Zinc/RING finger domain, C3HC4 (zinc finger)"/>
    <property type="match status" value="1"/>
</dbReference>
<dbReference type="EMBL" id="KV426198">
    <property type="protein sequence ID" value="KZV85155.1"/>
    <property type="molecule type" value="Genomic_DNA"/>
</dbReference>
<feature type="region of interest" description="Disordered" evidence="1">
    <location>
        <begin position="761"/>
        <end position="829"/>
    </location>
</feature>
<protein>
    <recommendedName>
        <fullName evidence="4">Zinc finger PHD-type domain-containing protein</fullName>
    </recommendedName>
</protein>
<proteinExistence type="predicted"/>
<name>A0A165DQY6_EXIGL</name>
<evidence type="ECO:0000313" key="2">
    <source>
        <dbReference type="EMBL" id="KZV85155.1"/>
    </source>
</evidence>
<feature type="compositionally biased region" description="Basic and acidic residues" evidence="1">
    <location>
        <begin position="778"/>
        <end position="791"/>
    </location>
</feature>
<feature type="region of interest" description="Disordered" evidence="1">
    <location>
        <begin position="335"/>
        <end position="377"/>
    </location>
</feature>
<dbReference type="InterPro" id="IPR013083">
    <property type="entry name" value="Znf_RING/FYVE/PHD"/>
</dbReference>
<dbReference type="Proteomes" id="UP000077266">
    <property type="component" value="Unassembled WGS sequence"/>
</dbReference>
<dbReference type="OrthoDB" id="3027520at2759"/>
<accession>A0A165DQY6</accession>
<evidence type="ECO:0000256" key="1">
    <source>
        <dbReference type="SAM" id="MobiDB-lite"/>
    </source>
</evidence>
<dbReference type="AlphaFoldDB" id="A0A165DQY6"/>